<evidence type="ECO:0000256" key="5">
    <source>
        <dbReference type="ARBA" id="ARBA00022989"/>
    </source>
</evidence>
<evidence type="ECO:0000256" key="3">
    <source>
        <dbReference type="ARBA" id="ARBA00022729"/>
    </source>
</evidence>
<reference evidence="11" key="1">
    <citation type="submission" date="2021-02" db="EMBL/GenBank/DDBJ databases">
        <authorList>
            <person name="Bekaert M."/>
        </authorList>
    </citation>
    <scope>NUCLEOTIDE SEQUENCE</scope>
    <source>
        <strain evidence="11">IoA-00</strain>
    </source>
</reference>
<feature type="domain" description="NOMO second beta-sandwich" evidence="9">
    <location>
        <begin position="114"/>
        <end position="197"/>
    </location>
</feature>
<evidence type="ECO:0000259" key="8">
    <source>
        <dbReference type="Pfam" id="PF22902"/>
    </source>
</evidence>
<feature type="domain" description="NOMO-like ninth beta-sandwich" evidence="8">
    <location>
        <begin position="700"/>
        <end position="767"/>
    </location>
</feature>
<accession>A0A7R8D2F7</accession>
<dbReference type="InterPro" id="IPR056190">
    <property type="entry name" value="NOMO_5th"/>
</dbReference>
<dbReference type="Pfam" id="PF22904">
    <property type="entry name" value="NOMO1-like_2nd"/>
    <property type="match status" value="1"/>
</dbReference>
<feature type="domain" description="NOMO-like N-terminal beta-sandwich" evidence="7">
    <location>
        <begin position="34"/>
        <end position="112"/>
    </location>
</feature>
<dbReference type="InterPro" id="IPR055073">
    <property type="entry name" value="NOMO1-like_9th"/>
</dbReference>
<organism evidence="11 12">
    <name type="scientific">Lepeophtheirus salmonis</name>
    <name type="common">Salmon louse</name>
    <name type="synonym">Caligus salmonis</name>
    <dbReference type="NCBI Taxonomy" id="72036"/>
    <lineage>
        <taxon>Eukaryota</taxon>
        <taxon>Metazoa</taxon>
        <taxon>Ecdysozoa</taxon>
        <taxon>Arthropoda</taxon>
        <taxon>Crustacea</taxon>
        <taxon>Multicrustacea</taxon>
        <taxon>Hexanauplia</taxon>
        <taxon>Copepoda</taxon>
        <taxon>Siphonostomatoida</taxon>
        <taxon>Caligidae</taxon>
        <taxon>Lepeophtheirus</taxon>
    </lineage>
</organism>
<dbReference type="EMBL" id="HG994584">
    <property type="protein sequence ID" value="CAF2956562.1"/>
    <property type="molecule type" value="Genomic_DNA"/>
</dbReference>
<evidence type="ECO:0000256" key="6">
    <source>
        <dbReference type="ARBA" id="ARBA00023136"/>
    </source>
</evidence>
<dbReference type="Gene3D" id="2.60.40.1120">
    <property type="entry name" value="Carboxypeptidase-like, regulatory domain"/>
    <property type="match status" value="1"/>
</dbReference>
<evidence type="ECO:0000259" key="7">
    <source>
        <dbReference type="Pfam" id="PF22898"/>
    </source>
</evidence>
<keyword evidence="5" id="KW-1133">Transmembrane helix</keyword>
<dbReference type="InterPro" id="IPR055074">
    <property type="entry name" value="NOMO1-3_2nd"/>
</dbReference>
<dbReference type="SUPFAM" id="SSF49452">
    <property type="entry name" value="Starch-binding domain-like"/>
    <property type="match status" value="1"/>
</dbReference>
<sequence>MVLPVSVFVVFLGLCTQNVLSESVLGCGGFIKGGPLDLSRVEVELRSKEGNILKYKTDPAPNNGYYFLPVYEKGEYVLKIKLPPSWETEPSEISVSIDGVNDPCTKNKDLDFIFKGFAISGSIRSKGSDFGPLGVSLELSDSKRKSLSNVTSGENGIFSFKGVVPGEYTVKASDDRYSFESDTIKVSVQEEAKFLNDIIISGYDIKGRVVMEDNEPLEGFELKMGDLQSQTDAKGDFLFKNVPFGSYQIEPLISKSIKITPSKLKADILSHGHLTLETPFIVRGFDVKGKIAGVKSPESLSLKLLKANEEDVILKTSDRGEFVLNSVKKGTYSLRPVLDGYDFEDIVLQISGPSYELPVVQPTRFRVSGRVERDRLGFNLAGDLKVNFANTEGKVMGKVLVSDEGSFSIYLPPGQVKASVEVALEDRRKGIGGFAPVNHAINVKDEPISNVEFTPIKVSVAGTVQSISKNLKTRILLTSTDMEDFVFSTDVKNGKFMIDNVLPGTYTASIAKEEGDIRCWETPSHKLSISEDFNDIKFIQKGFNVEIVTTNNLKVYLGKKKNIELKKGSNTVCVEIENQNLEISTEESCHRFDVTPKSIQSDTKRVTIEAKSHKISGYIRSKALISDLEIQLSSRAKNSASKIPFENKGSNSHFEFFAESKEEFTVTPKAKEHLFEPERLHLSVENDCMLDSVIFEAREGVFVRGKISPPLEGVKVSLSDELYGFSDKSGVYQIGPLADDIKKGQSIIAYKDGYAFTSGDKHGDFNAKKLASIEVFVSDGDVPLSSVLVSISGRENYRNRSVTKEGRVSFLMLEPGEYFVKPILSEYEFEPKNHLFKIEEGDTQRMHIKALRVAFSCYGKISSLNGDPESGIVVVASGESNNCDNSEAISNSQGDFRIRGLIPGCRYKVGLMQSYEQDSKIETFIPKSASISVEAKDIPQVLRFTVVLKFPWTEFSLIVKDDQKFSPIRVKFSSVEKDDISIVKKEFSDHIILFPSVPLDPDTSYYLSAESLNEKFNVNQKAASIKVQANTTFQAVTLTLEKVESKPKAFKSNHFWLLSLLPLGGIAVFHRQLFESFYFSRMRN</sequence>
<keyword evidence="6" id="KW-0472">Membrane</keyword>
<evidence type="ECO:0000256" key="1">
    <source>
        <dbReference type="ARBA" id="ARBA00004115"/>
    </source>
</evidence>
<dbReference type="PANTHER" id="PTHR23303:SF14">
    <property type="entry name" value="BOS COMPLEX SUBUNIT NOMO1-RELATED"/>
    <property type="match status" value="1"/>
</dbReference>
<dbReference type="InterPro" id="IPR051417">
    <property type="entry name" value="SDr/BOS_complex"/>
</dbReference>
<feature type="domain" description="NOMO fifth transthyretin-like" evidence="10">
    <location>
        <begin position="367"/>
        <end position="453"/>
    </location>
</feature>
<gene>
    <name evidence="11" type="ORF">LSAA_9737</name>
</gene>
<dbReference type="OrthoDB" id="10263633at2759"/>
<dbReference type="GO" id="GO:0030246">
    <property type="term" value="F:carbohydrate binding"/>
    <property type="evidence" value="ECO:0007669"/>
    <property type="project" value="InterPro"/>
</dbReference>
<evidence type="ECO:0000256" key="4">
    <source>
        <dbReference type="ARBA" id="ARBA00022824"/>
    </source>
</evidence>
<keyword evidence="2" id="KW-0812">Transmembrane</keyword>
<dbReference type="InterPro" id="IPR013784">
    <property type="entry name" value="Carb-bd-like_fold"/>
</dbReference>
<dbReference type="InterPro" id="IPR055075">
    <property type="entry name" value="NOMO-like_N"/>
</dbReference>
<evidence type="ECO:0000259" key="10">
    <source>
        <dbReference type="Pfam" id="PF23194"/>
    </source>
</evidence>
<keyword evidence="12" id="KW-1185">Reference proteome</keyword>
<comment type="subcellular location">
    <subcellularLocation>
        <location evidence="1">Endoplasmic reticulum membrane</location>
        <topology evidence="1">Single-pass type I membrane protein</topology>
    </subcellularLocation>
</comment>
<protein>
    <submittedName>
        <fullName evidence="11">(salmon louse) hypothetical protein</fullName>
    </submittedName>
</protein>
<dbReference type="GO" id="GO:0005789">
    <property type="term" value="C:endoplasmic reticulum membrane"/>
    <property type="evidence" value="ECO:0007669"/>
    <property type="project" value="UniProtKB-SubCell"/>
</dbReference>
<proteinExistence type="predicted"/>
<evidence type="ECO:0000313" key="12">
    <source>
        <dbReference type="Proteomes" id="UP000675881"/>
    </source>
</evidence>
<evidence type="ECO:0000313" key="11">
    <source>
        <dbReference type="EMBL" id="CAF2956562.1"/>
    </source>
</evidence>
<dbReference type="AlphaFoldDB" id="A0A7R8D2F7"/>
<dbReference type="Pfam" id="PF22902">
    <property type="entry name" value="NOMO1-like_9th"/>
    <property type="match status" value="1"/>
</dbReference>
<dbReference type="Pfam" id="PF22898">
    <property type="entry name" value="NOMO1-like_1st"/>
    <property type="match status" value="1"/>
</dbReference>
<name>A0A7R8D2F7_LEPSM</name>
<keyword evidence="4" id="KW-0256">Endoplasmic reticulum</keyword>
<keyword evidence="3" id="KW-0732">Signal</keyword>
<dbReference type="PANTHER" id="PTHR23303">
    <property type="entry name" value="CARBOXYPEPTIDASE REGULATORY REGION-CONTAINING"/>
    <property type="match status" value="1"/>
</dbReference>
<evidence type="ECO:0000256" key="2">
    <source>
        <dbReference type="ARBA" id="ARBA00022692"/>
    </source>
</evidence>
<dbReference type="Proteomes" id="UP000675881">
    <property type="component" value="Chromosome 5"/>
</dbReference>
<dbReference type="Pfam" id="PF23194">
    <property type="entry name" value="NOMO_5th"/>
    <property type="match status" value="1"/>
</dbReference>
<evidence type="ECO:0000259" key="9">
    <source>
        <dbReference type="Pfam" id="PF22904"/>
    </source>
</evidence>